<protein>
    <submittedName>
        <fullName evidence="2">Uncharacterized protein</fullName>
    </submittedName>
</protein>
<keyword evidence="3" id="KW-1185">Reference proteome</keyword>
<dbReference type="EMBL" id="JAIZAY010000010">
    <property type="protein sequence ID" value="KAJ8035183.1"/>
    <property type="molecule type" value="Genomic_DNA"/>
</dbReference>
<name>A0A9Q1BYW4_HOLLE</name>
<dbReference type="AlphaFoldDB" id="A0A9Q1BYW4"/>
<gene>
    <name evidence="2" type="ORF">HOLleu_22326</name>
</gene>
<sequence>MDIVRVSDFTLRGAKSRATLGVIEVSLGGLGIVVEMIFYLTYRRYHAEMYFGRIIILQMVLGIVNCLLLVVAGVLGICSQRKLWVVIVNMVVNIISACVCITWGVFLGAVTSQSWSYRWYDWHPNGFYLVTLSFLDVALLLNFLTAVIGASFTCTAFCPCAAVNTEGQLLLYNNAFRITPHNPPLHDEATSPQMEPNLDPPCAGISSFKATSYGAV</sequence>
<proteinExistence type="predicted"/>
<reference evidence="2" key="1">
    <citation type="submission" date="2021-10" db="EMBL/GenBank/DDBJ databases">
        <title>Tropical sea cucumber genome reveals ecological adaptation and Cuvierian tubules defense mechanism.</title>
        <authorList>
            <person name="Chen T."/>
        </authorList>
    </citation>
    <scope>NUCLEOTIDE SEQUENCE</scope>
    <source>
        <strain evidence="2">Nanhai2018</strain>
        <tissue evidence="2">Muscle</tissue>
    </source>
</reference>
<accession>A0A9Q1BYW4</accession>
<feature type="transmembrane region" description="Helical" evidence="1">
    <location>
        <begin position="20"/>
        <end position="42"/>
    </location>
</feature>
<feature type="transmembrane region" description="Helical" evidence="1">
    <location>
        <begin position="54"/>
        <end position="77"/>
    </location>
</feature>
<evidence type="ECO:0000313" key="2">
    <source>
        <dbReference type="EMBL" id="KAJ8035183.1"/>
    </source>
</evidence>
<evidence type="ECO:0000256" key="1">
    <source>
        <dbReference type="SAM" id="Phobius"/>
    </source>
</evidence>
<keyword evidence="1" id="KW-0472">Membrane</keyword>
<organism evidence="2 3">
    <name type="scientific">Holothuria leucospilota</name>
    <name type="common">Black long sea cucumber</name>
    <name type="synonym">Mertensiothuria leucospilota</name>
    <dbReference type="NCBI Taxonomy" id="206669"/>
    <lineage>
        <taxon>Eukaryota</taxon>
        <taxon>Metazoa</taxon>
        <taxon>Echinodermata</taxon>
        <taxon>Eleutherozoa</taxon>
        <taxon>Echinozoa</taxon>
        <taxon>Holothuroidea</taxon>
        <taxon>Aspidochirotacea</taxon>
        <taxon>Aspidochirotida</taxon>
        <taxon>Holothuriidae</taxon>
        <taxon>Holothuria</taxon>
    </lineage>
</organism>
<keyword evidence="1" id="KW-0812">Transmembrane</keyword>
<dbReference type="Proteomes" id="UP001152320">
    <property type="component" value="Chromosome 10"/>
</dbReference>
<comment type="caution">
    <text evidence="2">The sequence shown here is derived from an EMBL/GenBank/DDBJ whole genome shotgun (WGS) entry which is preliminary data.</text>
</comment>
<feature type="transmembrane region" description="Helical" evidence="1">
    <location>
        <begin position="83"/>
        <end position="106"/>
    </location>
</feature>
<feature type="transmembrane region" description="Helical" evidence="1">
    <location>
        <begin position="127"/>
        <end position="152"/>
    </location>
</feature>
<evidence type="ECO:0000313" key="3">
    <source>
        <dbReference type="Proteomes" id="UP001152320"/>
    </source>
</evidence>
<keyword evidence="1" id="KW-1133">Transmembrane helix</keyword>